<name>Q6BS24_DEBHA</name>
<dbReference type="Proteomes" id="UP000000599">
    <property type="component" value="Chromosome D"/>
</dbReference>
<dbReference type="InParanoid" id="Q6BS24"/>
<dbReference type="InterPro" id="IPR004354">
    <property type="entry name" value="Meiotic_Rec114"/>
</dbReference>
<dbReference type="OrthoDB" id="4025959at2759"/>
<dbReference type="eggNOG" id="ENOG502RQCU">
    <property type="taxonomic scope" value="Eukaryota"/>
</dbReference>
<dbReference type="OMA" id="CERDVNI"/>
<dbReference type="Pfam" id="PF03525">
    <property type="entry name" value="Meiotic_rec114"/>
    <property type="match status" value="1"/>
</dbReference>
<sequence length="434" mass="49914">MSQKPNISTFDIRKLSIFKIEERKENNGKNGLAASEWFHFPQRSDITINFFKYPTDESSFHISIIWKGNVLHQTYWHQGTNNFISSIGKYPSVGFKVVSPKGELLKRFQVSFNTKDVYDSCCKCVEEKLKVTLNQMDAVAIGENSQIIDYPNQNIAAASQNPNLVIRPWENALNNKDCYQPSRPLCRPQYNPPSEHNTSFSQLEESTGLPNINLEQRKQLQLNTLHQLRERSQLQNNYFLPQYHQPQACYAQYQPPYTYLQTSPQQNIFNPDSLAQGNSIALETPSVDYNGEMLSVSNTKALTSIDQSNQQFINRIGNHLTNESSVFSQNDTNMKPKPQSKINNKIHSCERDVNINKSVIKEEEISSMEIGNKFLLPKSSTNGIQKSSRMKKSNSKYDLFKMKDTELKRLVTQKLSDQEFVKFVERLDKMVSQP</sequence>
<dbReference type="RefSeq" id="XP_458996.2">
    <property type="nucleotide sequence ID" value="XM_458996.2"/>
</dbReference>
<keyword evidence="2" id="KW-1185">Reference proteome</keyword>
<dbReference type="EMBL" id="CR382136">
    <property type="protein sequence ID" value="CAG87164.2"/>
    <property type="molecule type" value="Genomic_DNA"/>
</dbReference>
<dbReference type="GeneID" id="2900960"/>
<dbReference type="AlphaFoldDB" id="Q6BS24"/>
<dbReference type="GO" id="GO:0007131">
    <property type="term" value="P:reciprocal meiotic recombination"/>
    <property type="evidence" value="ECO:0007669"/>
    <property type="project" value="InterPro"/>
</dbReference>
<proteinExistence type="predicted"/>
<reference evidence="1 2" key="1">
    <citation type="journal article" date="2004" name="Nature">
        <title>Genome evolution in yeasts.</title>
        <authorList>
            <consortium name="Genolevures"/>
            <person name="Dujon B."/>
            <person name="Sherman D."/>
            <person name="Fischer G."/>
            <person name="Durrens P."/>
            <person name="Casaregola S."/>
            <person name="Lafontaine I."/>
            <person name="de Montigny J."/>
            <person name="Marck C."/>
            <person name="Neuveglise C."/>
            <person name="Talla E."/>
            <person name="Goffard N."/>
            <person name="Frangeul L."/>
            <person name="Aigle M."/>
            <person name="Anthouard V."/>
            <person name="Babour A."/>
            <person name="Barbe V."/>
            <person name="Barnay S."/>
            <person name="Blanchin S."/>
            <person name="Beckerich J.M."/>
            <person name="Beyne E."/>
            <person name="Bleykasten C."/>
            <person name="Boisrame A."/>
            <person name="Boyer J."/>
            <person name="Cattolico L."/>
            <person name="Confanioleri F."/>
            <person name="de Daruvar A."/>
            <person name="Despons L."/>
            <person name="Fabre E."/>
            <person name="Fairhead C."/>
            <person name="Ferry-Dumazet H."/>
            <person name="Groppi A."/>
            <person name="Hantraye F."/>
            <person name="Hennequin C."/>
            <person name="Jauniaux N."/>
            <person name="Joyet P."/>
            <person name="Kachouri R."/>
            <person name="Kerrest A."/>
            <person name="Koszul R."/>
            <person name="Lemaire M."/>
            <person name="Lesur I."/>
            <person name="Ma L."/>
            <person name="Muller H."/>
            <person name="Nicaud J.M."/>
            <person name="Nikolski M."/>
            <person name="Oztas S."/>
            <person name="Ozier-Kalogeropoulos O."/>
            <person name="Pellenz S."/>
            <person name="Potier S."/>
            <person name="Richard G.F."/>
            <person name="Straub M.L."/>
            <person name="Suleau A."/>
            <person name="Swennene D."/>
            <person name="Tekaia F."/>
            <person name="Wesolowski-Louvel M."/>
            <person name="Westhof E."/>
            <person name="Wirth B."/>
            <person name="Zeniou-Meyer M."/>
            <person name="Zivanovic I."/>
            <person name="Bolotin-Fukuhara M."/>
            <person name="Thierry A."/>
            <person name="Bouchier C."/>
            <person name="Caudron B."/>
            <person name="Scarpelli C."/>
            <person name="Gaillardin C."/>
            <person name="Weissenbach J."/>
            <person name="Wincker P."/>
            <person name="Souciet J.L."/>
        </authorList>
    </citation>
    <scope>NUCLEOTIDE SEQUENCE [LARGE SCALE GENOMIC DNA]</scope>
    <source>
        <strain evidence="2">ATCC 36239 / CBS 767 / BCRC 21394 / JCM 1990 / NBRC 0083 / IGC 2968</strain>
    </source>
</reference>
<dbReference type="HOGENOM" id="CLU_634781_0_0_1"/>
<protein>
    <submittedName>
        <fullName evidence="1">DEHA2D12100p</fullName>
    </submittedName>
</protein>
<dbReference type="VEuPathDB" id="FungiDB:DEHA2D12100g"/>
<evidence type="ECO:0000313" key="1">
    <source>
        <dbReference type="EMBL" id="CAG87164.2"/>
    </source>
</evidence>
<organism evidence="1 2">
    <name type="scientific">Debaryomyces hansenii (strain ATCC 36239 / CBS 767 / BCRC 21394 / JCM 1990 / NBRC 0083 / IGC 2968)</name>
    <name type="common">Yeast</name>
    <name type="synonym">Torulaspora hansenii</name>
    <dbReference type="NCBI Taxonomy" id="284592"/>
    <lineage>
        <taxon>Eukaryota</taxon>
        <taxon>Fungi</taxon>
        <taxon>Dikarya</taxon>
        <taxon>Ascomycota</taxon>
        <taxon>Saccharomycotina</taxon>
        <taxon>Pichiomycetes</taxon>
        <taxon>Debaryomycetaceae</taxon>
        <taxon>Debaryomyces</taxon>
    </lineage>
</organism>
<gene>
    <name evidence="1" type="ordered locus">DEHA2D12100g</name>
</gene>
<evidence type="ECO:0000313" key="2">
    <source>
        <dbReference type="Proteomes" id="UP000000599"/>
    </source>
</evidence>
<dbReference type="KEGG" id="dha:DEHA2D12100g"/>
<accession>Q6BS24</accession>